<evidence type="ECO:0000256" key="3">
    <source>
        <dbReference type="ARBA" id="ARBA00022989"/>
    </source>
</evidence>
<dbReference type="GO" id="GO:0016020">
    <property type="term" value="C:membrane"/>
    <property type="evidence" value="ECO:0007669"/>
    <property type="project" value="UniProtKB-SubCell"/>
</dbReference>
<comment type="subcellular location">
    <subcellularLocation>
        <location evidence="1">Membrane</location>
        <topology evidence="1">Multi-pass membrane protein</topology>
    </subcellularLocation>
</comment>
<evidence type="ECO:0000256" key="2">
    <source>
        <dbReference type="ARBA" id="ARBA00022692"/>
    </source>
</evidence>
<name>S0L8B9_9ENTE</name>
<keyword evidence="3 6" id="KW-1133">Transmembrane helix</keyword>
<dbReference type="InterPro" id="IPR006480">
    <property type="entry name" value="Phage_holin_4_1"/>
</dbReference>
<proteinExistence type="inferred from homology"/>
<feature type="transmembrane region" description="Helical" evidence="6">
    <location>
        <begin position="54"/>
        <end position="72"/>
    </location>
</feature>
<evidence type="ECO:0000256" key="6">
    <source>
        <dbReference type="SAM" id="Phobius"/>
    </source>
</evidence>
<dbReference type="RefSeq" id="WP_016185572.1">
    <property type="nucleotide sequence ID" value="NZ_ASWO01000005.1"/>
</dbReference>
<dbReference type="Proteomes" id="UP000015961">
    <property type="component" value="Unassembled WGS sequence"/>
</dbReference>
<reference evidence="7 8" key="1">
    <citation type="submission" date="2013-03" db="EMBL/GenBank/DDBJ databases">
        <title>The Genome Sequence of Enterococcus sulfureus ATCC_49903 (PacBio/Illumina hybrid assembly).</title>
        <authorList>
            <consortium name="The Broad Institute Genomics Platform"/>
            <consortium name="The Broad Institute Genome Sequencing Center for Infectious Disease"/>
            <person name="Earl A."/>
            <person name="Russ C."/>
            <person name="Gilmore M."/>
            <person name="Surin D."/>
            <person name="Walker B."/>
            <person name="Young S."/>
            <person name="Zeng Q."/>
            <person name="Gargeya S."/>
            <person name="Fitzgerald M."/>
            <person name="Haas B."/>
            <person name="Abouelleil A."/>
            <person name="Allen A.W."/>
            <person name="Alvarado L."/>
            <person name="Arachchi H.M."/>
            <person name="Berlin A.M."/>
            <person name="Chapman S.B."/>
            <person name="Gainer-Dewar J."/>
            <person name="Goldberg J."/>
            <person name="Griggs A."/>
            <person name="Gujja S."/>
            <person name="Hansen M."/>
            <person name="Howarth C."/>
            <person name="Imamovic A."/>
            <person name="Ireland A."/>
            <person name="Larimer J."/>
            <person name="McCowan C."/>
            <person name="Murphy C."/>
            <person name="Pearson M."/>
            <person name="Poon T.W."/>
            <person name="Priest M."/>
            <person name="Roberts A."/>
            <person name="Saif S."/>
            <person name="Shea T."/>
            <person name="Sisk P."/>
            <person name="Sykes S."/>
            <person name="Wortman J."/>
            <person name="Nusbaum C."/>
            <person name="Birren B."/>
        </authorList>
    </citation>
    <scope>NUCLEOTIDE SEQUENCE [LARGE SCALE GENOMIC DNA]</scope>
    <source>
        <strain evidence="7 8">ATCC 49903</strain>
    </source>
</reference>
<gene>
    <name evidence="7" type="ORF">I573_01558</name>
</gene>
<keyword evidence="4 6" id="KW-0472">Membrane</keyword>
<evidence type="ECO:0008006" key="9">
    <source>
        <dbReference type="Google" id="ProtNLM"/>
    </source>
</evidence>
<comment type="caution">
    <text evidence="7">The sequence shown here is derived from an EMBL/GenBank/DDBJ whole genome shotgun (WGS) entry which is preliminary data.</text>
</comment>
<dbReference type="STRING" id="1140003.OMY_01120"/>
<evidence type="ECO:0000313" key="7">
    <source>
        <dbReference type="EMBL" id="EOT83833.1"/>
    </source>
</evidence>
<dbReference type="PATRIC" id="fig|1140003.3.peg.1078"/>
<dbReference type="OrthoDB" id="2193270at2"/>
<evidence type="ECO:0000256" key="5">
    <source>
        <dbReference type="ARBA" id="ARBA00023600"/>
    </source>
</evidence>
<protein>
    <recommendedName>
        <fullName evidence="9">Holin</fullName>
    </recommendedName>
</protein>
<evidence type="ECO:0000256" key="1">
    <source>
        <dbReference type="ARBA" id="ARBA00004141"/>
    </source>
</evidence>
<keyword evidence="8" id="KW-1185">Reference proteome</keyword>
<evidence type="ECO:0000256" key="4">
    <source>
        <dbReference type="ARBA" id="ARBA00023136"/>
    </source>
</evidence>
<feature type="transmembrane region" description="Helical" evidence="6">
    <location>
        <begin position="13"/>
        <end position="34"/>
    </location>
</feature>
<dbReference type="EMBL" id="ASWO01000005">
    <property type="protein sequence ID" value="EOT83833.1"/>
    <property type="molecule type" value="Genomic_DNA"/>
</dbReference>
<evidence type="ECO:0000313" key="8">
    <source>
        <dbReference type="Proteomes" id="UP000015961"/>
    </source>
</evidence>
<accession>S0L8B9</accession>
<sequence>MDMYMLELRQAKVLYILVLISIAMAFDFISGVFAARYTKTVTSKQGINGILRKIASLCLLLFFLPIALLIPMKAGVGMLYLFYLGYLWFEVHSILENYQKLGIDTQLFQAFIVQLKKLLTNYTKRK</sequence>
<dbReference type="Pfam" id="PF05105">
    <property type="entry name" value="Phage_holin_4_1"/>
    <property type="match status" value="1"/>
</dbReference>
<comment type="similarity">
    <text evidence="5">Belongs to the bacteriophage holin family. Cp-1 holin subfamily.</text>
</comment>
<dbReference type="NCBIfam" id="TIGR01593">
    <property type="entry name" value="holin_tox_secr"/>
    <property type="match status" value="1"/>
</dbReference>
<dbReference type="eggNOG" id="ENOG5032E2A">
    <property type="taxonomic scope" value="Bacteria"/>
</dbReference>
<dbReference type="AlphaFoldDB" id="S0L8B9"/>
<organism evidence="7 8">
    <name type="scientific">Enterococcus sulfureus ATCC 49903</name>
    <dbReference type="NCBI Taxonomy" id="1140003"/>
    <lineage>
        <taxon>Bacteria</taxon>
        <taxon>Bacillati</taxon>
        <taxon>Bacillota</taxon>
        <taxon>Bacilli</taxon>
        <taxon>Lactobacillales</taxon>
        <taxon>Enterococcaceae</taxon>
        <taxon>Enterococcus</taxon>
    </lineage>
</organism>
<keyword evidence="2 6" id="KW-0812">Transmembrane</keyword>